<gene>
    <name evidence="6" type="ORF">HK097_009244</name>
</gene>
<dbReference type="InterPro" id="IPR023210">
    <property type="entry name" value="NADP_OxRdtase_dom"/>
</dbReference>
<dbReference type="PANTHER" id="PTHR43827">
    <property type="entry name" value="2,5-DIKETO-D-GLUCONIC ACID REDUCTASE"/>
    <property type="match status" value="1"/>
</dbReference>
<name>A0AAD5X8W3_9FUNG</name>
<dbReference type="EMBL" id="JADGJD010000006">
    <property type="protein sequence ID" value="KAJ3057291.1"/>
    <property type="molecule type" value="Genomic_DNA"/>
</dbReference>
<dbReference type="InterPro" id="IPR018170">
    <property type="entry name" value="Aldo/ket_reductase_CS"/>
</dbReference>
<evidence type="ECO:0000256" key="3">
    <source>
        <dbReference type="ARBA" id="ARBA00023002"/>
    </source>
</evidence>
<keyword evidence="2" id="KW-0521">NADP</keyword>
<dbReference type="Pfam" id="PF00248">
    <property type="entry name" value="Aldo_ket_red"/>
    <property type="match status" value="1"/>
</dbReference>
<proteinExistence type="inferred from homology"/>
<dbReference type="Gene3D" id="3.20.20.100">
    <property type="entry name" value="NADP-dependent oxidoreductase domain"/>
    <property type="match status" value="1"/>
</dbReference>
<evidence type="ECO:0000313" key="6">
    <source>
        <dbReference type="EMBL" id="KAJ3057291.1"/>
    </source>
</evidence>
<dbReference type="InterPro" id="IPR036812">
    <property type="entry name" value="NAD(P)_OxRdtase_dom_sf"/>
</dbReference>
<comment type="similarity">
    <text evidence="1">Belongs to the aldo/keto reductase family.</text>
</comment>
<dbReference type="PRINTS" id="PR00069">
    <property type="entry name" value="ALDKETRDTASE"/>
</dbReference>
<dbReference type="AlphaFoldDB" id="A0AAD5X8W3"/>
<evidence type="ECO:0000313" key="7">
    <source>
        <dbReference type="Proteomes" id="UP001212841"/>
    </source>
</evidence>
<dbReference type="PANTHER" id="PTHR43827:SF3">
    <property type="entry name" value="NADP-DEPENDENT OXIDOREDUCTASE DOMAIN-CONTAINING PROTEIN"/>
    <property type="match status" value="1"/>
</dbReference>
<sequence length="341" mass="38430">MGDDRKTTRTKKRKVTDTETEVPPTENPVKTRKKNAQVSSSTQPERTIPTIPLTNGTSTPMSIPQLGFGTYRLKQSAVKPPLRLALLQSYPLLDTASVYNNEKQIGELLCALSLATPPFISTKLWRSHQGSPKIITQNLQKSLRALDVPAIDLYLLHWPGPGHHRFKKYQVPQDWTPQMRIETWKTMTSFLKTGECRAVGVSNFTIRHLEQLKAECEIIPAVNQIECHPFLVQKELRDYCKKDGIVVMAYCSLGEGDKKLLTHPAITNCADAVGKTPAQVLLRWAVEHGMVVIPCSTSEAHQKENMDIFEWELGEEWMAKLDSLDCGVRYGWKGQDPEDVP</sequence>
<dbReference type="SUPFAM" id="SSF51430">
    <property type="entry name" value="NAD(P)-linked oxidoreductase"/>
    <property type="match status" value="1"/>
</dbReference>
<organism evidence="6 7">
    <name type="scientific">Rhizophlyctis rosea</name>
    <dbReference type="NCBI Taxonomy" id="64517"/>
    <lineage>
        <taxon>Eukaryota</taxon>
        <taxon>Fungi</taxon>
        <taxon>Fungi incertae sedis</taxon>
        <taxon>Chytridiomycota</taxon>
        <taxon>Chytridiomycota incertae sedis</taxon>
        <taxon>Chytridiomycetes</taxon>
        <taxon>Rhizophlyctidales</taxon>
        <taxon>Rhizophlyctidaceae</taxon>
        <taxon>Rhizophlyctis</taxon>
    </lineage>
</organism>
<feature type="region of interest" description="Disordered" evidence="4">
    <location>
        <begin position="1"/>
        <end position="58"/>
    </location>
</feature>
<evidence type="ECO:0000256" key="2">
    <source>
        <dbReference type="ARBA" id="ARBA00022857"/>
    </source>
</evidence>
<feature type="compositionally biased region" description="Polar residues" evidence="4">
    <location>
        <begin position="36"/>
        <end position="45"/>
    </location>
</feature>
<dbReference type="PROSITE" id="PS00062">
    <property type="entry name" value="ALDOKETO_REDUCTASE_2"/>
    <property type="match status" value="1"/>
</dbReference>
<evidence type="ECO:0000256" key="1">
    <source>
        <dbReference type="ARBA" id="ARBA00007905"/>
    </source>
</evidence>
<feature type="domain" description="NADP-dependent oxidoreductase" evidence="5">
    <location>
        <begin position="66"/>
        <end position="324"/>
    </location>
</feature>
<dbReference type="FunFam" id="3.20.20.100:FF:000002">
    <property type="entry name" value="2,5-diketo-D-gluconic acid reductase A"/>
    <property type="match status" value="1"/>
</dbReference>
<keyword evidence="3" id="KW-0560">Oxidoreductase</keyword>
<evidence type="ECO:0000259" key="5">
    <source>
        <dbReference type="Pfam" id="PF00248"/>
    </source>
</evidence>
<keyword evidence="7" id="KW-1185">Reference proteome</keyword>
<dbReference type="Proteomes" id="UP001212841">
    <property type="component" value="Unassembled WGS sequence"/>
</dbReference>
<accession>A0AAD5X8W3</accession>
<protein>
    <recommendedName>
        <fullName evidence="5">NADP-dependent oxidoreductase domain-containing protein</fullName>
    </recommendedName>
</protein>
<dbReference type="GO" id="GO:0016616">
    <property type="term" value="F:oxidoreductase activity, acting on the CH-OH group of donors, NAD or NADP as acceptor"/>
    <property type="evidence" value="ECO:0007669"/>
    <property type="project" value="UniProtKB-ARBA"/>
</dbReference>
<comment type="caution">
    <text evidence="6">The sequence shown here is derived from an EMBL/GenBank/DDBJ whole genome shotgun (WGS) entry which is preliminary data.</text>
</comment>
<evidence type="ECO:0000256" key="4">
    <source>
        <dbReference type="SAM" id="MobiDB-lite"/>
    </source>
</evidence>
<dbReference type="InterPro" id="IPR020471">
    <property type="entry name" value="AKR"/>
</dbReference>
<dbReference type="CDD" id="cd19071">
    <property type="entry name" value="AKR_AKR1-5-like"/>
    <property type="match status" value="1"/>
</dbReference>
<reference evidence="6" key="1">
    <citation type="submission" date="2020-05" db="EMBL/GenBank/DDBJ databases">
        <title>Phylogenomic resolution of chytrid fungi.</title>
        <authorList>
            <person name="Stajich J.E."/>
            <person name="Amses K."/>
            <person name="Simmons R."/>
            <person name="Seto K."/>
            <person name="Myers J."/>
            <person name="Bonds A."/>
            <person name="Quandt C.A."/>
            <person name="Barry K."/>
            <person name="Liu P."/>
            <person name="Grigoriev I."/>
            <person name="Longcore J.E."/>
            <person name="James T.Y."/>
        </authorList>
    </citation>
    <scope>NUCLEOTIDE SEQUENCE</scope>
    <source>
        <strain evidence="6">JEL0318</strain>
    </source>
</reference>